<gene>
    <name evidence="4" type="ORF">J0X15_13815</name>
</gene>
<dbReference type="SUPFAM" id="SSF51658">
    <property type="entry name" value="Xylose isomerase-like"/>
    <property type="match status" value="1"/>
</dbReference>
<feature type="active site" description="Proton donor/acceptor" evidence="2">
    <location>
        <position position="233"/>
    </location>
</feature>
<dbReference type="InterPro" id="IPR036237">
    <property type="entry name" value="Xyl_isomerase-like_sf"/>
</dbReference>
<dbReference type="EMBL" id="JAFLNF010000006">
    <property type="protein sequence ID" value="MBO0346305.1"/>
    <property type="molecule type" value="Genomic_DNA"/>
</dbReference>
<feature type="active site" description="Proton donor/acceptor" evidence="2">
    <location>
        <position position="136"/>
    </location>
</feature>
<dbReference type="Gene3D" id="3.20.20.150">
    <property type="entry name" value="Divalent-metal-dependent TIM barrel enzymes"/>
    <property type="match status" value="1"/>
</dbReference>
<evidence type="ECO:0000313" key="5">
    <source>
        <dbReference type="Proteomes" id="UP000664779"/>
    </source>
</evidence>
<sequence>MSTIYSYSANTGFLWKDRPFLQRIRAAKAAGFQALEFHDEAQREALTDVRAVLEETSLPVCGLNVRMGDTAGCAAIAGQADQAHRDFDEALVVAEAIGAGAIHVLAGQAGGEAARAQYLCVLDYACRQTDKTVLIEPICRSKMPLYFLHDVDQAAAIVHDAGHSNLKIMFDWFHVRDESGDVLEAFQRVKSMVGHVQIASWPERSEPSHGELRYTELLKAFAQEGYASPFGCEYTPAGETDAGLAWRL</sequence>
<dbReference type="InterPro" id="IPR050417">
    <property type="entry name" value="Sugar_Epim/Isomerase"/>
</dbReference>
<dbReference type="InterPro" id="IPR026040">
    <property type="entry name" value="HyI-like"/>
</dbReference>
<dbReference type="PIRSF" id="PIRSF006241">
    <property type="entry name" value="HyI"/>
    <property type="match status" value="1"/>
</dbReference>
<dbReference type="PANTHER" id="PTHR43489:SF6">
    <property type="entry name" value="HYDROXYPYRUVATE ISOMERASE-RELATED"/>
    <property type="match status" value="1"/>
</dbReference>
<proteinExistence type="predicted"/>
<dbReference type="Proteomes" id="UP000664779">
    <property type="component" value="Unassembled WGS sequence"/>
</dbReference>
<organism evidence="4 5">
    <name type="scientific">Roseibium limicola</name>
    <dbReference type="NCBI Taxonomy" id="2816037"/>
    <lineage>
        <taxon>Bacteria</taxon>
        <taxon>Pseudomonadati</taxon>
        <taxon>Pseudomonadota</taxon>
        <taxon>Alphaproteobacteria</taxon>
        <taxon>Hyphomicrobiales</taxon>
        <taxon>Stappiaceae</taxon>
        <taxon>Roseibium</taxon>
    </lineage>
</organism>
<feature type="domain" description="Xylose isomerase-like TIM barrel" evidence="3">
    <location>
        <begin position="24"/>
        <end position="246"/>
    </location>
</feature>
<comment type="caution">
    <text evidence="4">The sequence shown here is derived from an EMBL/GenBank/DDBJ whole genome shotgun (WGS) entry which is preliminary data.</text>
</comment>
<keyword evidence="5" id="KW-1185">Reference proteome</keyword>
<evidence type="ECO:0000256" key="2">
    <source>
        <dbReference type="PIRSR" id="PIRSR006241-50"/>
    </source>
</evidence>
<dbReference type="InterPro" id="IPR013022">
    <property type="entry name" value="Xyl_isomerase-like_TIM-brl"/>
</dbReference>
<dbReference type="GO" id="GO:0008903">
    <property type="term" value="F:hydroxypyruvate isomerase activity"/>
    <property type="evidence" value="ECO:0007669"/>
    <property type="project" value="TreeGrafter"/>
</dbReference>
<protein>
    <submittedName>
        <fullName evidence="4">TIM barrel protein</fullName>
    </submittedName>
</protein>
<keyword evidence="1" id="KW-0413">Isomerase</keyword>
<name>A0A939EQ60_9HYPH</name>
<dbReference type="AlphaFoldDB" id="A0A939EQ60"/>
<evidence type="ECO:0000256" key="1">
    <source>
        <dbReference type="ARBA" id="ARBA00023235"/>
    </source>
</evidence>
<accession>A0A939EQ60</accession>
<dbReference type="PANTHER" id="PTHR43489">
    <property type="entry name" value="ISOMERASE"/>
    <property type="match status" value="1"/>
</dbReference>
<dbReference type="Pfam" id="PF01261">
    <property type="entry name" value="AP_endonuc_2"/>
    <property type="match status" value="1"/>
</dbReference>
<dbReference type="GO" id="GO:0046487">
    <property type="term" value="P:glyoxylate metabolic process"/>
    <property type="evidence" value="ECO:0007669"/>
    <property type="project" value="TreeGrafter"/>
</dbReference>
<reference evidence="4" key="1">
    <citation type="submission" date="2021-03" db="EMBL/GenBank/DDBJ databases">
        <title>Roseibium sp. CAU 1637 isolated from Incheon.</title>
        <authorList>
            <person name="Kim W."/>
        </authorList>
    </citation>
    <scope>NUCLEOTIDE SEQUENCE</scope>
    <source>
        <strain evidence="4">CAU 1637</strain>
    </source>
</reference>
<evidence type="ECO:0000313" key="4">
    <source>
        <dbReference type="EMBL" id="MBO0346305.1"/>
    </source>
</evidence>
<dbReference type="RefSeq" id="WP_206941870.1">
    <property type="nucleotide sequence ID" value="NZ_JAFLNF010000006.1"/>
</dbReference>
<evidence type="ECO:0000259" key="3">
    <source>
        <dbReference type="Pfam" id="PF01261"/>
    </source>
</evidence>